<comment type="similarity">
    <text evidence="3 11">Belongs to the CobT family.</text>
</comment>
<reference evidence="13 14" key="1">
    <citation type="submission" date="2020-04" db="EMBL/GenBank/DDBJ databases">
        <authorList>
            <person name="Klaysubun C."/>
            <person name="Duangmal K."/>
            <person name="Lipun K."/>
        </authorList>
    </citation>
    <scope>NUCLEOTIDE SEQUENCE [LARGE SCALE GENOMIC DNA]</scope>
    <source>
        <strain evidence="13 14">K10HN5</strain>
    </source>
</reference>
<proteinExistence type="inferred from homology"/>
<comment type="pathway">
    <text evidence="2 11">Nucleoside biosynthesis; alpha-ribazole biosynthesis; alpha-ribazole from 5,6-dimethylbenzimidazole: step 1/2.</text>
</comment>
<dbReference type="NCBIfam" id="TIGR02476">
    <property type="entry name" value="BluB"/>
    <property type="match status" value="1"/>
</dbReference>
<dbReference type="PANTHER" id="PTHR43463:SF1">
    <property type="entry name" value="NICOTINATE-NUCLEOTIDE--DIMETHYLBENZIMIDAZOLE PHOSPHORIBOSYLTRANSFERASE"/>
    <property type="match status" value="1"/>
</dbReference>
<dbReference type="Gene3D" id="3.40.109.10">
    <property type="entry name" value="NADH Oxidase"/>
    <property type="match status" value="1"/>
</dbReference>
<dbReference type="Pfam" id="PF00881">
    <property type="entry name" value="Nitroreductase"/>
    <property type="match status" value="1"/>
</dbReference>
<gene>
    <name evidence="11 13" type="primary">cobT</name>
    <name evidence="13" type="ORF">HF526_31525</name>
</gene>
<dbReference type="Proteomes" id="UP000820669">
    <property type="component" value="Unassembled WGS sequence"/>
</dbReference>
<evidence type="ECO:0000256" key="10">
    <source>
        <dbReference type="ARBA" id="ARBA00047340"/>
    </source>
</evidence>
<dbReference type="InterPro" id="IPR000415">
    <property type="entry name" value="Nitroreductase-like"/>
</dbReference>
<dbReference type="RefSeq" id="WP_169385307.1">
    <property type="nucleotide sequence ID" value="NZ_JAAXLA010000101.1"/>
</dbReference>
<comment type="catalytic activity">
    <reaction evidence="10 11">
        <text>5,6-dimethylbenzimidazole + nicotinate beta-D-ribonucleotide = alpha-ribazole 5'-phosphate + nicotinate + H(+)</text>
        <dbReference type="Rhea" id="RHEA:11196"/>
        <dbReference type="ChEBI" id="CHEBI:15378"/>
        <dbReference type="ChEBI" id="CHEBI:15890"/>
        <dbReference type="ChEBI" id="CHEBI:32544"/>
        <dbReference type="ChEBI" id="CHEBI:57502"/>
        <dbReference type="ChEBI" id="CHEBI:57918"/>
        <dbReference type="EC" id="2.4.2.21"/>
    </reaction>
</comment>
<comment type="function">
    <text evidence="1 11">Catalyzes the synthesis of alpha-ribazole-5'-phosphate from nicotinate mononucleotide (NAMN) and 5,6-dimethylbenzimidazole (DMB).</text>
</comment>
<dbReference type="GO" id="GO:0008939">
    <property type="term" value="F:nicotinate-nucleotide-dimethylbenzimidazole phosphoribosyltransferase activity"/>
    <property type="evidence" value="ECO:0007669"/>
    <property type="project" value="UniProtKB-EC"/>
</dbReference>
<evidence type="ECO:0000256" key="1">
    <source>
        <dbReference type="ARBA" id="ARBA00002197"/>
    </source>
</evidence>
<comment type="caution">
    <text evidence="13">The sequence shown here is derived from an EMBL/GenBank/DDBJ whole genome shotgun (WGS) entry which is preliminary data.</text>
</comment>
<keyword evidence="7 11" id="KW-0328">Glycosyltransferase</keyword>
<dbReference type="EC" id="2.4.2.21" evidence="4 11"/>
<dbReference type="InterPro" id="IPR036087">
    <property type="entry name" value="Nict_dMeBzImd_PRibTrfase_sf"/>
</dbReference>
<feature type="active site" description="Proton acceptor" evidence="11">
    <location>
        <position position="548"/>
    </location>
</feature>
<evidence type="ECO:0000313" key="13">
    <source>
        <dbReference type="EMBL" id="NMI01791.1"/>
    </source>
</evidence>
<dbReference type="Gene3D" id="1.10.1610.10">
    <property type="match status" value="1"/>
</dbReference>
<evidence type="ECO:0000256" key="6">
    <source>
        <dbReference type="ARBA" id="ARBA00022573"/>
    </source>
</evidence>
<accession>A0ABX1SL78</accession>
<dbReference type="Gene3D" id="3.40.50.10210">
    <property type="match status" value="1"/>
</dbReference>
<dbReference type="PANTHER" id="PTHR43463">
    <property type="entry name" value="NICOTINATE-NUCLEOTIDE--DIMETHYLBENZIMIDAZOLE PHOSPHORIBOSYLTRANSFERASE"/>
    <property type="match status" value="1"/>
</dbReference>
<evidence type="ECO:0000256" key="4">
    <source>
        <dbReference type="ARBA" id="ARBA00011991"/>
    </source>
</evidence>
<evidence type="ECO:0000256" key="11">
    <source>
        <dbReference type="HAMAP-Rule" id="MF_00230"/>
    </source>
</evidence>
<evidence type="ECO:0000313" key="14">
    <source>
        <dbReference type="Proteomes" id="UP000820669"/>
    </source>
</evidence>
<evidence type="ECO:0000256" key="7">
    <source>
        <dbReference type="ARBA" id="ARBA00022676"/>
    </source>
</evidence>
<organism evidence="13 14">
    <name type="scientific">Pseudonocardia acidicola</name>
    <dbReference type="NCBI Taxonomy" id="2724939"/>
    <lineage>
        <taxon>Bacteria</taxon>
        <taxon>Bacillati</taxon>
        <taxon>Actinomycetota</taxon>
        <taxon>Actinomycetes</taxon>
        <taxon>Pseudonocardiales</taxon>
        <taxon>Pseudonocardiaceae</taxon>
        <taxon>Pseudonocardia</taxon>
    </lineage>
</organism>
<dbReference type="NCBIfam" id="NF000996">
    <property type="entry name" value="PRK00105.1"/>
    <property type="match status" value="1"/>
</dbReference>
<evidence type="ECO:0000256" key="9">
    <source>
        <dbReference type="ARBA" id="ARBA00030686"/>
    </source>
</evidence>
<dbReference type="HAMAP" id="MF_00230">
    <property type="entry name" value="CobT"/>
    <property type="match status" value="1"/>
</dbReference>
<dbReference type="InterPro" id="IPR023195">
    <property type="entry name" value="Nict_dMeBzImd_PRibTrfase_N"/>
</dbReference>
<dbReference type="Pfam" id="PF02277">
    <property type="entry name" value="DBI_PRT"/>
    <property type="match status" value="1"/>
</dbReference>
<protein>
    <recommendedName>
        <fullName evidence="5 11">Nicotinate-nucleotide--dimethylbenzimidazole phosphoribosyltransferase</fullName>
        <shortName evidence="11">NN:DBI PRT</shortName>
        <ecNumber evidence="4 11">2.4.2.21</ecNumber>
    </recommendedName>
    <alternativeName>
        <fullName evidence="9 11">N(1)-alpha-phosphoribosyltransferase</fullName>
    </alternativeName>
</protein>
<keyword evidence="6 11" id="KW-0169">Cobalamin biosynthesis</keyword>
<feature type="domain" description="Nitroreductase" evidence="12">
    <location>
        <begin position="19"/>
        <end position="189"/>
    </location>
</feature>
<evidence type="ECO:0000256" key="8">
    <source>
        <dbReference type="ARBA" id="ARBA00022679"/>
    </source>
</evidence>
<dbReference type="EMBL" id="JAAXLA010000101">
    <property type="protein sequence ID" value="NMI01791.1"/>
    <property type="molecule type" value="Genomic_DNA"/>
</dbReference>
<dbReference type="InterPro" id="IPR003200">
    <property type="entry name" value="Nict_dMeBzImd_PRibTrfase"/>
</dbReference>
<dbReference type="SUPFAM" id="SSF52733">
    <property type="entry name" value="Nicotinate mononucleotide:5,6-dimethylbenzimidazole phosphoribosyltransferase (CobT)"/>
    <property type="match status" value="1"/>
</dbReference>
<dbReference type="SUPFAM" id="SSF55469">
    <property type="entry name" value="FMN-dependent nitroreductase-like"/>
    <property type="match status" value="1"/>
</dbReference>
<dbReference type="CDD" id="cd02439">
    <property type="entry name" value="DMB-PRT_CobT"/>
    <property type="match status" value="1"/>
</dbReference>
<sequence length="582" mass="59566">MSDPVTPTGDAAAFYRVVEGRRDVRTGFRPDLPVDDAVLTRVLGAAHAAPSVGFSQPWDFLVVRDPDVRVRVHRLVSEQRAVYAASLPAARAAAFADIKIEAILDTPLNIVVTCDPIRGGRHTLGRYTQPSMGPYSTALAVQNLWLAARAEGLGVGWVSFFSDDGVRELAGLLGLPEHLEIVAYLCVGHVDAFPSQPELAAAGWARRRPLSWAVHHETYGHRALPGAVPVDLLAETVAAIEPVSQEARAAARDRLDRMTKPRGSLGQVEDVAVTLSGIAGSCPPPLPEPAAVAVFAGDHGVYAQGVTPWPQEVTGQMVANFLAGGAVVNAFARQLGAEVCVVDVGVAVTLDAVPGLLPRKVAAGTADMTAGPALTREQARAAVEAGVETARDLVAAGNRCLITGDMGIANTTAAAALICTFTGADPAAATGRGTGIDDATLSVKTDVVRRALALHRPDAGDPLGVLAAFGGLEHAGLAGFILGAAALRVPVLLDGVNAGAAALVAAAFNPDAVGVCLAGHCSAEPGHGLALAHLGLDPLLDLGMRLGEGTGALLALPVALGAARALHDVATFDSAGVADKDA</sequence>
<keyword evidence="8 11" id="KW-0808">Transferase</keyword>
<dbReference type="NCBIfam" id="TIGR03160">
    <property type="entry name" value="cobT_DBIPRT"/>
    <property type="match status" value="1"/>
</dbReference>
<dbReference type="InterPro" id="IPR012825">
    <property type="entry name" value="BluB"/>
</dbReference>
<evidence type="ECO:0000256" key="5">
    <source>
        <dbReference type="ARBA" id="ARBA00015486"/>
    </source>
</evidence>
<dbReference type="InterPro" id="IPR017846">
    <property type="entry name" value="Nict_dMeBzImd_PRibTrfase_bact"/>
</dbReference>
<keyword evidence="14" id="KW-1185">Reference proteome</keyword>
<dbReference type="InterPro" id="IPR029479">
    <property type="entry name" value="Nitroreductase"/>
</dbReference>
<name>A0ABX1SL78_9PSEU</name>
<evidence type="ECO:0000259" key="12">
    <source>
        <dbReference type="Pfam" id="PF00881"/>
    </source>
</evidence>
<evidence type="ECO:0000256" key="2">
    <source>
        <dbReference type="ARBA" id="ARBA00005049"/>
    </source>
</evidence>
<evidence type="ECO:0000256" key="3">
    <source>
        <dbReference type="ARBA" id="ARBA00007110"/>
    </source>
</evidence>